<name>A0ACC0VLV5_9STRA</name>
<evidence type="ECO:0000313" key="2">
    <source>
        <dbReference type="Proteomes" id="UP001163321"/>
    </source>
</evidence>
<protein>
    <submittedName>
        <fullName evidence="1">Uncharacterized protein</fullName>
    </submittedName>
</protein>
<organism evidence="1 2">
    <name type="scientific">Peronosclerospora sorghi</name>
    <dbReference type="NCBI Taxonomy" id="230839"/>
    <lineage>
        <taxon>Eukaryota</taxon>
        <taxon>Sar</taxon>
        <taxon>Stramenopiles</taxon>
        <taxon>Oomycota</taxon>
        <taxon>Peronosporomycetes</taxon>
        <taxon>Peronosporales</taxon>
        <taxon>Peronosporaceae</taxon>
        <taxon>Peronosclerospora</taxon>
    </lineage>
</organism>
<accession>A0ACC0VLV5</accession>
<proteinExistence type="predicted"/>
<evidence type="ECO:0000313" key="1">
    <source>
        <dbReference type="EMBL" id="KAI9907484.1"/>
    </source>
</evidence>
<dbReference type="Proteomes" id="UP001163321">
    <property type="component" value="Chromosome 8"/>
</dbReference>
<reference evidence="1 2" key="1">
    <citation type="journal article" date="2022" name="bioRxiv">
        <title>The genome of the oomycete Peronosclerospora sorghi, a cosmopolitan pathogen of maize and sorghum, is inflated with dispersed pseudogenes.</title>
        <authorList>
            <person name="Fletcher K."/>
            <person name="Martin F."/>
            <person name="Isakeit T."/>
            <person name="Cavanaugh K."/>
            <person name="Magill C."/>
            <person name="Michelmore R."/>
        </authorList>
    </citation>
    <scope>NUCLEOTIDE SEQUENCE [LARGE SCALE GENOMIC DNA]</scope>
    <source>
        <strain evidence="1">P6</strain>
    </source>
</reference>
<comment type="caution">
    <text evidence="1">The sequence shown here is derived from an EMBL/GenBank/DDBJ whole genome shotgun (WGS) entry which is preliminary data.</text>
</comment>
<gene>
    <name evidence="1" type="ORF">PsorP6_016671</name>
</gene>
<sequence>MVHLVALAGVSTAVFTSTAAFMITFSNECSTEIELYTRLASIYTDESENIAPRTSVNRELGKDFEGNFRNGSDDSATLVEFSTKGHLSFIWYDISTIPARLKPDHVFCKSLEECIQNSATGSGFNTPVQVTPLSNTNGNSCRELTCLAEGCEDSYQFPQDDSKTHACPFGTDFIVTFCPSGDATQQQAQTELDSASPYGDTKAPETTAPVSKDESPDQTTVSGDTQDSGVKNETQNIVPVVTNAEAPISNPATPNSKHCV</sequence>
<keyword evidence="2" id="KW-1185">Reference proteome</keyword>
<dbReference type="EMBL" id="CM047587">
    <property type="protein sequence ID" value="KAI9907484.1"/>
    <property type="molecule type" value="Genomic_DNA"/>
</dbReference>